<gene>
    <name evidence="2" type="ORF">F2Z09_20475</name>
    <name evidence="1" type="ORF">F2Z22_21105</name>
</gene>
<dbReference type="EMBL" id="VWAG01000067">
    <property type="protein sequence ID" value="KAA5252165.1"/>
    <property type="molecule type" value="Genomic_DNA"/>
</dbReference>
<dbReference type="Proteomes" id="UP000421791">
    <property type="component" value="Unassembled WGS sequence"/>
</dbReference>
<evidence type="ECO:0000313" key="2">
    <source>
        <dbReference type="EMBL" id="KAA5252165.1"/>
    </source>
</evidence>
<dbReference type="Pfam" id="PF16132">
    <property type="entry name" value="DUF4843"/>
    <property type="match status" value="1"/>
</dbReference>
<sequence length="257" mass="29208">MRTKDILFAGVMVCMGMSFFISCQEEGLVVNGNDVSYINFNKDITKDTTRICFEFYPMEEGMDVKIAEVPIEVAISGKVQDKDLEFTIGIDESLSTYPASQCILPEKCIFKNGQLLDTIYVKLKNSDDLKTATKYVALKINAGGEVSEGLATYSRAIIAVTDRLVKPEWWDYKDLYDGEYSSVDWYYLGDYSDTKYRLFLKVLQENDDVLFDGKDKVKLRKYSLQLKYMVEEINAGRDPDDPLRDETGAIIEIPVVG</sequence>
<dbReference type="RefSeq" id="WP_022274749.1">
    <property type="nucleotide sequence ID" value="NZ_JADNEA010000091.1"/>
</dbReference>
<reference evidence="3 4" key="1">
    <citation type="journal article" date="2019" name="Nat. Med.">
        <title>A library of human gut bacterial isolates paired with longitudinal multiomics data enables mechanistic microbiome research.</title>
        <authorList>
            <person name="Poyet M."/>
            <person name="Groussin M."/>
            <person name="Gibbons S.M."/>
            <person name="Avila-Pacheco J."/>
            <person name="Jiang X."/>
            <person name="Kearney S.M."/>
            <person name="Perrotta A.R."/>
            <person name="Berdy B."/>
            <person name="Zhao S."/>
            <person name="Lieberman T.D."/>
            <person name="Swanson P.K."/>
            <person name="Smith M."/>
            <person name="Roesemann S."/>
            <person name="Alexander J.E."/>
            <person name="Rich S.A."/>
            <person name="Livny J."/>
            <person name="Vlamakis H."/>
            <person name="Clish C."/>
            <person name="Bullock K."/>
            <person name="Deik A."/>
            <person name="Scott J."/>
            <person name="Pierce K.A."/>
            <person name="Xavier R.J."/>
            <person name="Alm E.J."/>
        </authorList>
    </citation>
    <scope>NUCLEOTIDE SEQUENCE [LARGE SCALE GENOMIC DNA]</scope>
    <source>
        <strain evidence="2 4">BIOML-A2</strain>
        <strain evidence="1 3">BIOML-A6</strain>
    </source>
</reference>
<dbReference type="AlphaFoldDB" id="A0A7J4YIC7"/>
<comment type="caution">
    <text evidence="1">The sequence shown here is derived from an EMBL/GenBank/DDBJ whole genome shotgun (WGS) entry which is preliminary data.</text>
</comment>
<accession>A0A7J4YIC7</accession>
<evidence type="ECO:0000313" key="3">
    <source>
        <dbReference type="Proteomes" id="UP000421791"/>
    </source>
</evidence>
<dbReference type="PROSITE" id="PS51257">
    <property type="entry name" value="PROKAR_LIPOPROTEIN"/>
    <property type="match status" value="1"/>
</dbReference>
<protein>
    <submittedName>
        <fullName evidence="1">DUF4843 domain-containing protein</fullName>
    </submittedName>
</protein>
<evidence type="ECO:0000313" key="1">
    <source>
        <dbReference type="EMBL" id="KAA5226389.1"/>
    </source>
</evidence>
<keyword evidence="4" id="KW-1185">Reference proteome</keyword>
<name>A0A7J4YIC7_9BACE</name>
<evidence type="ECO:0000313" key="4">
    <source>
        <dbReference type="Proteomes" id="UP000440198"/>
    </source>
</evidence>
<dbReference type="InterPro" id="IPR032299">
    <property type="entry name" value="DUF4843"/>
</dbReference>
<organism evidence="1 3">
    <name type="scientific">Bacteroides finegoldii</name>
    <dbReference type="NCBI Taxonomy" id="338188"/>
    <lineage>
        <taxon>Bacteria</taxon>
        <taxon>Pseudomonadati</taxon>
        <taxon>Bacteroidota</taxon>
        <taxon>Bacteroidia</taxon>
        <taxon>Bacteroidales</taxon>
        <taxon>Bacteroidaceae</taxon>
        <taxon>Bacteroides</taxon>
    </lineage>
</organism>
<dbReference type="EMBL" id="VWAK01000063">
    <property type="protein sequence ID" value="KAA5226389.1"/>
    <property type="molecule type" value="Genomic_DNA"/>
</dbReference>
<dbReference type="Proteomes" id="UP000440198">
    <property type="component" value="Unassembled WGS sequence"/>
</dbReference>
<proteinExistence type="predicted"/>